<sequence length="55" mass="6178">MAVRQRYETRRSRGGLTMEVIDNFCCACPCYRTLVQSVHERAVGGPEDEEGAEAE</sequence>
<organism evidence="1 2">
    <name type="scientific">Allomyces macrogynus (strain ATCC 38327)</name>
    <name type="common">Allomyces javanicus var. macrogynus</name>
    <dbReference type="NCBI Taxonomy" id="578462"/>
    <lineage>
        <taxon>Eukaryota</taxon>
        <taxon>Fungi</taxon>
        <taxon>Fungi incertae sedis</taxon>
        <taxon>Blastocladiomycota</taxon>
        <taxon>Blastocladiomycetes</taxon>
        <taxon>Blastocladiales</taxon>
        <taxon>Blastocladiaceae</taxon>
        <taxon>Allomyces</taxon>
    </lineage>
</organism>
<gene>
    <name evidence="1" type="ORF">AMAG_18186</name>
</gene>
<dbReference type="OrthoDB" id="5570544at2759"/>
<dbReference type="EMBL" id="GG745334">
    <property type="protein sequence ID" value="KNE59479.1"/>
    <property type="molecule type" value="Genomic_DNA"/>
</dbReference>
<keyword evidence="2" id="KW-1185">Reference proteome</keyword>
<dbReference type="Proteomes" id="UP000054350">
    <property type="component" value="Unassembled WGS sequence"/>
</dbReference>
<proteinExistence type="predicted"/>
<evidence type="ECO:0000313" key="2">
    <source>
        <dbReference type="Proteomes" id="UP000054350"/>
    </source>
</evidence>
<name>A0A0L0SAQ7_ALLM3</name>
<dbReference type="VEuPathDB" id="FungiDB:AMAG_18186"/>
<reference evidence="2" key="2">
    <citation type="submission" date="2009-11" db="EMBL/GenBank/DDBJ databases">
        <title>The Genome Sequence of Allomyces macrogynus strain ATCC 38327.</title>
        <authorList>
            <consortium name="The Broad Institute Genome Sequencing Platform"/>
            <person name="Russ C."/>
            <person name="Cuomo C."/>
            <person name="Shea T."/>
            <person name="Young S.K."/>
            <person name="Zeng Q."/>
            <person name="Koehrsen M."/>
            <person name="Haas B."/>
            <person name="Borodovsky M."/>
            <person name="Guigo R."/>
            <person name="Alvarado L."/>
            <person name="Berlin A."/>
            <person name="Borenstein D."/>
            <person name="Chen Z."/>
            <person name="Engels R."/>
            <person name="Freedman E."/>
            <person name="Gellesch M."/>
            <person name="Goldberg J."/>
            <person name="Griggs A."/>
            <person name="Gujja S."/>
            <person name="Heiman D."/>
            <person name="Hepburn T."/>
            <person name="Howarth C."/>
            <person name="Jen D."/>
            <person name="Larson L."/>
            <person name="Lewis B."/>
            <person name="Mehta T."/>
            <person name="Park D."/>
            <person name="Pearson M."/>
            <person name="Roberts A."/>
            <person name="Saif S."/>
            <person name="Shenoy N."/>
            <person name="Sisk P."/>
            <person name="Stolte C."/>
            <person name="Sykes S."/>
            <person name="Walk T."/>
            <person name="White J."/>
            <person name="Yandava C."/>
            <person name="Burger G."/>
            <person name="Gray M.W."/>
            <person name="Holland P.W.H."/>
            <person name="King N."/>
            <person name="Lang F.B.F."/>
            <person name="Roger A.J."/>
            <person name="Ruiz-Trillo I."/>
            <person name="Lander E."/>
            <person name="Nusbaum C."/>
        </authorList>
    </citation>
    <scope>NUCLEOTIDE SEQUENCE [LARGE SCALE GENOMIC DNA]</scope>
    <source>
        <strain evidence="2">ATCC 38327</strain>
    </source>
</reference>
<dbReference type="AlphaFoldDB" id="A0A0L0SAQ7"/>
<protein>
    <submittedName>
        <fullName evidence="1">Uncharacterized protein</fullName>
    </submittedName>
</protein>
<reference evidence="1 2" key="1">
    <citation type="submission" date="2009-11" db="EMBL/GenBank/DDBJ databases">
        <title>Annotation of Allomyces macrogynus ATCC 38327.</title>
        <authorList>
            <consortium name="The Broad Institute Genome Sequencing Platform"/>
            <person name="Russ C."/>
            <person name="Cuomo C."/>
            <person name="Burger G."/>
            <person name="Gray M.W."/>
            <person name="Holland P.W.H."/>
            <person name="King N."/>
            <person name="Lang F.B.F."/>
            <person name="Roger A.J."/>
            <person name="Ruiz-Trillo I."/>
            <person name="Young S.K."/>
            <person name="Zeng Q."/>
            <person name="Gargeya S."/>
            <person name="Fitzgerald M."/>
            <person name="Haas B."/>
            <person name="Abouelleil A."/>
            <person name="Alvarado L."/>
            <person name="Arachchi H.M."/>
            <person name="Berlin A."/>
            <person name="Chapman S.B."/>
            <person name="Gearin G."/>
            <person name="Goldberg J."/>
            <person name="Griggs A."/>
            <person name="Gujja S."/>
            <person name="Hansen M."/>
            <person name="Heiman D."/>
            <person name="Howarth C."/>
            <person name="Larimer J."/>
            <person name="Lui A."/>
            <person name="MacDonald P.J.P."/>
            <person name="McCowen C."/>
            <person name="Montmayeur A."/>
            <person name="Murphy C."/>
            <person name="Neiman D."/>
            <person name="Pearson M."/>
            <person name="Priest M."/>
            <person name="Roberts A."/>
            <person name="Saif S."/>
            <person name="Shea T."/>
            <person name="Sisk P."/>
            <person name="Stolte C."/>
            <person name="Sykes S."/>
            <person name="Wortman J."/>
            <person name="Nusbaum C."/>
            <person name="Birren B."/>
        </authorList>
    </citation>
    <scope>NUCLEOTIDE SEQUENCE [LARGE SCALE GENOMIC DNA]</scope>
    <source>
        <strain evidence="1 2">ATCC 38327</strain>
    </source>
</reference>
<accession>A0A0L0SAQ7</accession>
<evidence type="ECO:0000313" key="1">
    <source>
        <dbReference type="EMBL" id="KNE59479.1"/>
    </source>
</evidence>